<evidence type="ECO:0000256" key="1">
    <source>
        <dbReference type="SAM" id="MobiDB-lite"/>
    </source>
</evidence>
<dbReference type="CDD" id="cd00077">
    <property type="entry name" value="HDc"/>
    <property type="match status" value="1"/>
</dbReference>
<dbReference type="PANTHER" id="PTHR11373:SF4">
    <property type="entry name" value="DEOXYNUCLEOSIDE TRIPHOSPHATE TRIPHOSPHOHYDROLASE SAMHD1"/>
    <property type="match status" value="1"/>
</dbReference>
<dbReference type="Proteomes" id="UP000008063">
    <property type="component" value="Unassembled WGS sequence"/>
</dbReference>
<dbReference type="InterPro" id="IPR006674">
    <property type="entry name" value="HD_domain"/>
</dbReference>
<dbReference type="PROSITE" id="PS51831">
    <property type="entry name" value="HD"/>
    <property type="match status" value="1"/>
</dbReference>
<dbReference type="InParanoid" id="F8PFC2"/>
<dbReference type="OrthoDB" id="9991235at2759"/>
<protein>
    <recommendedName>
        <fullName evidence="2">HD domain-containing protein</fullName>
    </recommendedName>
</protein>
<reference evidence="4" key="1">
    <citation type="journal article" date="2011" name="Science">
        <title>The plant cell wall-decomposing machinery underlies the functional diversity of forest fungi.</title>
        <authorList>
            <person name="Eastwood D.C."/>
            <person name="Floudas D."/>
            <person name="Binder M."/>
            <person name="Majcherczyk A."/>
            <person name="Schneider P."/>
            <person name="Aerts A."/>
            <person name="Asiegbu F.O."/>
            <person name="Baker S.E."/>
            <person name="Barry K."/>
            <person name="Bendiksby M."/>
            <person name="Blumentritt M."/>
            <person name="Coutinho P.M."/>
            <person name="Cullen D."/>
            <person name="de Vries R.P."/>
            <person name="Gathman A."/>
            <person name="Goodell B."/>
            <person name="Henrissat B."/>
            <person name="Ihrmark K."/>
            <person name="Kauserud H."/>
            <person name="Kohler A."/>
            <person name="LaButti K."/>
            <person name="Lapidus A."/>
            <person name="Lavin J.L."/>
            <person name="Lee Y.-H."/>
            <person name="Lindquist E."/>
            <person name="Lilly W."/>
            <person name="Lucas S."/>
            <person name="Morin E."/>
            <person name="Murat C."/>
            <person name="Oguiza J.A."/>
            <person name="Park J."/>
            <person name="Pisabarro A.G."/>
            <person name="Riley R."/>
            <person name="Rosling A."/>
            <person name="Salamov A."/>
            <person name="Schmidt O."/>
            <person name="Schmutz J."/>
            <person name="Skrede I."/>
            <person name="Stenlid J."/>
            <person name="Wiebenga A."/>
            <person name="Xie X."/>
            <person name="Kuees U."/>
            <person name="Hibbett D.S."/>
            <person name="Hoffmeister D."/>
            <person name="Hoegberg N."/>
            <person name="Martin F."/>
            <person name="Grigoriev I.V."/>
            <person name="Watkinson S.C."/>
        </authorList>
    </citation>
    <scope>NUCLEOTIDE SEQUENCE [LARGE SCALE GENOMIC DNA]</scope>
    <source>
        <strain evidence="4">strain S7.3</strain>
    </source>
</reference>
<evidence type="ECO:0000259" key="2">
    <source>
        <dbReference type="PROSITE" id="PS51831"/>
    </source>
</evidence>
<dbReference type="eggNOG" id="KOG2681">
    <property type="taxonomic scope" value="Eukaryota"/>
</dbReference>
<dbReference type="OMA" id="QVHGYIK"/>
<dbReference type="InterPro" id="IPR050135">
    <property type="entry name" value="dGTPase-like"/>
</dbReference>
<gene>
    <name evidence="3" type="ORF">SERLA73DRAFT_148829</name>
</gene>
<dbReference type="GO" id="GO:0008832">
    <property type="term" value="F:dGTPase activity"/>
    <property type="evidence" value="ECO:0007669"/>
    <property type="project" value="TreeGrafter"/>
</dbReference>
<dbReference type="Gene3D" id="1.10.3210.10">
    <property type="entry name" value="Hypothetical protein af1432"/>
    <property type="match status" value="1"/>
</dbReference>
<proteinExistence type="predicted"/>
<feature type="compositionally biased region" description="Low complexity" evidence="1">
    <location>
        <begin position="475"/>
        <end position="497"/>
    </location>
</feature>
<feature type="region of interest" description="Disordered" evidence="1">
    <location>
        <begin position="1"/>
        <end position="24"/>
    </location>
</feature>
<organism evidence="4">
    <name type="scientific">Serpula lacrymans var. lacrymans (strain S7.3)</name>
    <name type="common">Dry rot fungus</name>
    <dbReference type="NCBI Taxonomy" id="936435"/>
    <lineage>
        <taxon>Eukaryota</taxon>
        <taxon>Fungi</taxon>
        <taxon>Dikarya</taxon>
        <taxon>Basidiomycota</taxon>
        <taxon>Agaricomycotina</taxon>
        <taxon>Agaricomycetes</taxon>
        <taxon>Agaricomycetidae</taxon>
        <taxon>Boletales</taxon>
        <taxon>Coniophorineae</taxon>
        <taxon>Serpulaceae</taxon>
        <taxon>Serpula</taxon>
    </lineage>
</organism>
<accession>F8PFC2</accession>
<name>F8PFC2_SERL3</name>
<dbReference type="AlphaFoldDB" id="F8PFC2"/>
<dbReference type="SUPFAM" id="SSF109604">
    <property type="entry name" value="HD-domain/PDEase-like"/>
    <property type="match status" value="1"/>
</dbReference>
<evidence type="ECO:0000313" key="3">
    <source>
        <dbReference type="EMBL" id="EGO04228.1"/>
    </source>
</evidence>
<dbReference type="GO" id="GO:0006203">
    <property type="term" value="P:dGTP catabolic process"/>
    <property type="evidence" value="ECO:0007669"/>
    <property type="project" value="TreeGrafter"/>
</dbReference>
<sequence>MLSIMEDEEVDAPSTQSQPEASSLAATRRFKDPIHDYISFSPLVCDVIDTKHFQRLRLIKQLGVSYYVWPGASHNRFEHCLGVGHLARRMVEHIKSSQPSLGINDHHIKCIELAGLCHDLGHGPWSHVWDGLFIPKALNGKRWKHEDASELMFDHMIKEYRLKITPKEATFIKALIAGDTTRCDTTREGKDFPFLFEIVANKRNGIDVDKFDYIARDCHAIGEKGNLSLTRLIHSARVINNQICYGIKDAEQIYELCYTRFSLHKRIYNHKTAKAIEYMVIDALLAAEPIMKFAEQIDKPDRYVFLTDDILSRIEMTTDEELQPSRDIIERIRTRDLYKLVDFKVFSWEFRNRCQEYITPERIVEAAHFSPPPGADKLDLEELTPEDIIVNLSPMHYGMQERNPLDFVRFYSKRNPNICRPAEPGDISLLMPSSFAEVLLRIYTKEERFVGIVQAAYREILMTLPDHVPQSPLRPAQDAPTATLTPPATEAPSTPRALSRNVSLSQIGVTPFSNNEFTTVPPNFHPTSPERGTKKPRSKRGRDTSGMTDTGSPPRKRRA</sequence>
<feature type="compositionally biased region" description="Polar residues" evidence="1">
    <location>
        <begin position="512"/>
        <end position="521"/>
    </location>
</feature>
<dbReference type="HOGENOM" id="CLU_026821_1_3_1"/>
<feature type="region of interest" description="Disordered" evidence="1">
    <location>
        <begin position="468"/>
        <end position="499"/>
    </location>
</feature>
<feature type="compositionally biased region" description="Acidic residues" evidence="1">
    <location>
        <begin position="1"/>
        <end position="11"/>
    </location>
</feature>
<dbReference type="PANTHER" id="PTHR11373">
    <property type="entry name" value="DEOXYNUCLEOSIDE TRIPHOSPHATE TRIPHOSPHOHYDROLASE"/>
    <property type="match status" value="1"/>
</dbReference>
<dbReference type="Gene3D" id="3.30.70.2760">
    <property type="match status" value="1"/>
</dbReference>
<feature type="compositionally biased region" description="Polar residues" evidence="1">
    <location>
        <begin position="13"/>
        <end position="24"/>
    </location>
</feature>
<feature type="domain" description="HD" evidence="2">
    <location>
        <begin position="76"/>
        <end position="214"/>
    </location>
</feature>
<dbReference type="EMBL" id="GL945474">
    <property type="protein sequence ID" value="EGO04228.1"/>
    <property type="molecule type" value="Genomic_DNA"/>
</dbReference>
<dbReference type="Pfam" id="PF01966">
    <property type="entry name" value="HD"/>
    <property type="match status" value="1"/>
</dbReference>
<dbReference type="InterPro" id="IPR003607">
    <property type="entry name" value="HD/PDEase_dom"/>
</dbReference>
<feature type="region of interest" description="Disordered" evidence="1">
    <location>
        <begin position="512"/>
        <end position="559"/>
    </location>
</feature>
<evidence type="ECO:0000313" key="4">
    <source>
        <dbReference type="Proteomes" id="UP000008063"/>
    </source>
</evidence>
<dbReference type="GO" id="GO:0005634">
    <property type="term" value="C:nucleus"/>
    <property type="evidence" value="ECO:0007669"/>
    <property type="project" value="TreeGrafter"/>
</dbReference>
<keyword evidence="4" id="KW-1185">Reference proteome</keyword>
<dbReference type="SMART" id="SM00471">
    <property type="entry name" value="HDc"/>
    <property type="match status" value="1"/>
</dbReference>
<dbReference type="STRING" id="936435.F8PFC2"/>